<evidence type="ECO:0000313" key="2">
    <source>
        <dbReference type="EMBL" id="PPJ52030.1"/>
    </source>
</evidence>
<dbReference type="Pfam" id="PF24864">
    <property type="entry name" value="DUF7730"/>
    <property type="match status" value="1"/>
</dbReference>
<dbReference type="InterPro" id="IPR038883">
    <property type="entry name" value="AN11006-like"/>
</dbReference>
<dbReference type="PANTHER" id="PTHR42085:SF1">
    <property type="entry name" value="F-BOX DOMAIN-CONTAINING PROTEIN"/>
    <property type="match status" value="1"/>
</dbReference>
<dbReference type="EMBL" id="PNEN01001725">
    <property type="protein sequence ID" value="PPJ52030.1"/>
    <property type="molecule type" value="Genomic_DNA"/>
</dbReference>
<evidence type="ECO:0000313" key="3">
    <source>
        <dbReference type="Proteomes" id="UP000237631"/>
    </source>
</evidence>
<organism evidence="2 3">
    <name type="scientific">Cercospora berteroae</name>
    <dbReference type="NCBI Taxonomy" id="357750"/>
    <lineage>
        <taxon>Eukaryota</taxon>
        <taxon>Fungi</taxon>
        <taxon>Dikarya</taxon>
        <taxon>Ascomycota</taxon>
        <taxon>Pezizomycotina</taxon>
        <taxon>Dothideomycetes</taxon>
        <taxon>Dothideomycetidae</taxon>
        <taxon>Mycosphaerellales</taxon>
        <taxon>Mycosphaerellaceae</taxon>
        <taxon>Cercospora</taxon>
    </lineage>
</organism>
<name>A0A2S6BX22_9PEZI</name>
<keyword evidence="3" id="KW-1185">Reference proteome</keyword>
<dbReference type="InterPro" id="IPR056632">
    <property type="entry name" value="DUF7730"/>
</dbReference>
<evidence type="ECO:0000259" key="1">
    <source>
        <dbReference type="Pfam" id="PF24864"/>
    </source>
</evidence>
<accession>A0A2S6BX22</accession>
<reference evidence="3" key="1">
    <citation type="journal article" date="2017" name="bioRxiv">
        <title>Conservation of a gene cluster reveals novel cercosporin biosynthetic mechanisms and extends production to the genus Colletotrichum.</title>
        <authorList>
            <person name="de Jonge R."/>
            <person name="Ebert M.K."/>
            <person name="Huitt-Roehl C.R."/>
            <person name="Pal P."/>
            <person name="Suttle J.C."/>
            <person name="Spanner R.E."/>
            <person name="Neubauer J.D."/>
            <person name="Jurick W.M.II."/>
            <person name="Stott K.A."/>
            <person name="Secor G.A."/>
            <person name="Thomma B.P.H.J."/>
            <person name="Van de Peer Y."/>
            <person name="Townsend C.A."/>
            <person name="Bolton M.D."/>
        </authorList>
    </citation>
    <scope>NUCLEOTIDE SEQUENCE [LARGE SCALE GENOMIC DNA]</scope>
    <source>
        <strain evidence="3">CBS538.71</strain>
    </source>
</reference>
<dbReference type="OrthoDB" id="3650687at2759"/>
<comment type="caution">
    <text evidence="2">The sequence shown here is derived from an EMBL/GenBank/DDBJ whole genome shotgun (WGS) entry which is preliminary data.</text>
</comment>
<dbReference type="PANTHER" id="PTHR42085">
    <property type="entry name" value="F-BOX DOMAIN-CONTAINING PROTEIN"/>
    <property type="match status" value="1"/>
</dbReference>
<dbReference type="Proteomes" id="UP000237631">
    <property type="component" value="Unassembled WGS sequence"/>
</dbReference>
<sequence length="264" mass="30300">MVKISLAAARVYLRHRLEPERSGTFDFMGLPAELREKIYKMMLVYPKRGLSVRSSYRGVLKGLVLTPGRPGLQIDDFETITKHERELICLPKMCEVLSILQVSKQLYLEALPIFYRNNLFHFSSLRVLEKAMDFMGREVKKMIDHMQIDSESICHYEASFRRDCGLATLFPDLAPKTLVLEWPEQGFRMICPCDDPTFVKGRTSFKKNAGLADFVALAQRAEKLDLRGNDKFKTWLERKLADSMKLITSGEGNVKSSKEAVREP</sequence>
<proteinExistence type="predicted"/>
<feature type="domain" description="DUF7730" evidence="1">
    <location>
        <begin position="27"/>
        <end position="149"/>
    </location>
</feature>
<protein>
    <recommendedName>
        <fullName evidence="1">DUF7730 domain-containing protein</fullName>
    </recommendedName>
</protein>
<dbReference type="AlphaFoldDB" id="A0A2S6BX22"/>
<gene>
    <name evidence="2" type="ORF">CBER1_10397</name>
</gene>